<accession>A0A9P5XW38</accession>
<sequence>PLEGLAVSLGSLRLDTVADFTGHPTFEWRHWGCTTPEVIGHMKSLHRRSSDLDGYHDLRHEDKMKIDRVWQDGHVAGEDTPDSTRGSCSSLNSREKPAEKILTT</sequence>
<evidence type="ECO:0000256" key="5">
    <source>
        <dbReference type="ARBA" id="ARBA00023242"/>
    </source>
</evidence>
<keyword evidence="2" id="KW-0479">Metal-binding</keyword>
<comment type="subcellular location">
    <subcellularLocation>
        <location evidence="1">Nucleus</location>
    </subcellularLocation>
</comment>
<feature type="compositionally biased region" description="Polar residues" evidence="6">
    <location>
        <begin position="83"/>
        <end position="92"/>
    </location>
</feature>
<evidence type="ECO:0000256" key="1">
    <source>
        <dbReference type="ARBA" id="ARBA00004123"/>
    </source>
</evidence>
<evidence type="ECO:0000313" key="9">
    <source>
        <dbReference type="Proteomes" id="UP000807353"/>
    </source>
</evidence>
<dbReference type="EMBL" id="MU150414">
    <property type="protein sequence ID" value="KAF9456601.1"/>
    <property type="molecule type" value="Genomic_DNA"/>
</dbReference>
<dbReference type="Pfam" id="PF00645">
    <property type="entry name" value="zf-PARP"/>
    <property type="match status" value="1"/>
</dbReference>
<evidence type="ECO:0000259" key="7">
    <source>
        <dbReference type="PROSITE" id="PS50064"/>
    </source>
</evidence>
<evidence type="ECO:0000256" key="6">
    <source>
        <dbReference type="SAM" id="MobiDB-lite"/>
    </source>
</evidence>
<proteinExistence type="predicted"/>
<feature type="non-terminal residue" evidence="8">
    <location>
        <position position="1"/>
    </location>
</feature>
<dbReference type="Proteomes" id="UP000807353">
    <property type="component" value="Unassembled WGS sequence"/>
</dbReference>
<dbReference type="GO" id="GO:0003677">
    <property type="term" value="F:DNA binding"/>
    <property type="evidence" value="ECO:0007669"/>
    <property type="project" value="InterPro"/>
</dbReference>
<keyword evidence="3" id="KW-0863">Zinc-finger</keyword>
<evidence type="ECO:0000256" key="4">
    <source>
        <dbReference type="ARBA" id="ARBA00022833"/>
    </source>
</evidence>
<organism evidence="8 9">
    <name type="scientific">Collybia nuda</name>
    <dbReference type="NCBI Taxonomy" id="64659"/>
    <lineage>
        <taxon>Eukaryota</taxon>
        <taxon>Fungi</taxon>
        <taxon>Dikarya</taxon>
        <taxon>Basidiomycota</taxon>
        <taxon>Agaricomycotina</taxon>
        <taxon>Agaricomycetes</taxon>
        <taxon>Agaricomycetidae</taxon>
        <taxon>Agaricales</taxon>
        <taxon>Tricholomatineae</taxon>
        <taxon>Clitocybaceae</taxon>
        <taxon>Collybia</taxon>
    </lineage>
</organism>
<dbReference type="PROSITE" id="PS50064">
    <property type="entry name" value="ZF_PARP_2"/>
    <property type="match status" value="1"/>
</dbReference>
<feature type="domain" description="PARP-type" evidence="7">
    <location>
        <begin position="27"/>
        <end position="68"/>
    </location>
</feature>
<evidence type="ECO:0000313" key="8">
    <source>
        <dbReference type="EMBL" id="KAF9456601.1"/>
    </source>
</evidence>
<comment type="caution">
    <text evidence="8">The sequence shown here is derived from an EMBL/GenBank/DDBJ whole genome shotgun (WGS) entry which is preliminary data.</text>
</comment>
<dbReference type="SUPFAM" id="SSF57716">
    <property type="entry name" value="Glucocorticoid receptor-like (DNA-binding domain)"/>
    <property type="match status" value="1"/>
</dbReference>
<dbReference type="GO" id="GO:0005634">
    <property type="term" value="C:nucleus"/>
    <property type="evidence" value="ECO:0007669"/>
    <property type="project" value="UniProtKB-SubCell"/>
</dbReference>
<gene>
    <name evidence="8" type="ORF">BDZ94DRAFT_1177412</name>
</gene>
<dbReference type="InterPro" id="IPR036957">
    <property type="entry name" value="Znf_PARP_sf"/>
</dbReference>
<keyword evidence="4" id="KW-0862">Zinc</keyword>
<protein>
    <recommendedName>
        <fullName evidence="7">PARP-type domain-containing protein</fullName>
    </recommendedName>
</protein>
<dbReference type="AlphaFoldDB" id="A0A9P5XW38"/>
<name>A0A9P5XW38_9AGAR</name>
<feature type="region of interest" description="Disordered" evidence="6">
    <location>
        <begin position="73"/>
        <end position="104"/>
    </location>
</feature>
<evidence type="ECO:0000256" key="2">
    <source>
        <dbReference type="ARBA" id="ARBA00022723"/>
    </source>
</evidence>
<feature type="compositionally biased region" description="Basic and acidic residues" evidence="6">
    <location>
        <begin position="93"/>
        <end position="104"/>
    </location>
</feature>
<dbReference type="SMART" id="SM01336">
    <property type="entry name" value="zf-PARP"/>
    <property type="match status" value="1"/>
</dbReference>
<dbReference type="GO" id="GO:0008270">
    <property type="term" value="F:zinc ion binding"/>
    <property type="evidence" value="ECO:0007669"/>
    <property type="project" value="UniProtKB-KW"/>
</dbReference>
<dbReference type="OrthoDB" id="429950at2759"/>
<keyword evidence="5" id="KW-0539">Nucleus</keyword>
<dbReference type="Gene3D" id="3.30.1740.10">
    <property type="entry name" value="Zinc finger, PARP-type"/>
    <property type="match status" value="1"/>
</dbReference>
<evidence type="ECO:0000256" key="3">
    <source>
        <dbReference type="ARBA" id="ARBA00022771"/>
    </source>
</evidence>
<dbReference type="InterPro" id="IPR001510">
    <property type="entry name" value="Znf_PARP"/>
</dbReference>
<keyword evidence="9" id="KW-1185">Reference proteome</keyword>
<reference evidence="8" key="1">
    <citation type="submission" date="2020-11" db="EMBL/GenBank/DDBJ databases">
        <authorList>
            <consortium name="DOE Joint Genome Institute"/>
            <person name="Ahrendt S."/>
            <person name="Riley R."/>
            <person name="Andreopoulos W."/>
            <person name="Labutti K."/>
            <person name="Pangilinan J."/>
            <person name="Ruiz-Duenas F.J."/>
            <person name="Barrasa J.M."/>
            <person name="Sanchez-Garcia M."/>
            <person name="Camarero S."/>
            <person name="Miyauchi S."/>
            <person name="Serrano A."/>
            <person name="Linde D."/>
            <person name="Babiker R."/>
            <person name="Drula E."/>
            <person name="Ayuso-Fernandez I."/>
            <person name="Pacheco R."/>
            <person name="Padilla G."/>
            <person name="Ferreira P."/>
            <person name="Barriuso J."/>
            <person name="Kellner H."/>
            <person name="Castanera R."/>
            <person name="Alfaro M."/>
            <person name="Ramirez L."/>
            <person name="Pisabarro A.G."/>
            <person name="Kuo A."/>
            <person name="Tritt A."/>
            <person name="Lipzen A."/>
            <person name="He G."/>
            <person name="Yan M."/>
            <person name="Ng V."/>
            <person name="Cullen D."/>
            <person name="Martin F."/>
            <person name="Rosso M.-N."/>
            <person name="Henrissat B."/>
            <person name="Hibbett D."/>
            <person name="Martinez A.T."/>
            <person name="Grigoriev I.V."/>
        </authorList>
    </citation>
    <scope>NUCLEOTIDE SEQUENCE</scope>
    <source>
        <strain evidence="8">CBS 247.69</strain>
    </source>
</reference>